<dbReference type="Proteomes" id="UP000248536">
    <property type="component" value="Chromosome"/>
</dbReference>
<feature type="signal peptide" evidence="1">
    <location>
        <begin position="1"/>
        <end position="21"/>
    </location>
</feature>
<dbReference type="KEGG" id="spon:HME9304_00911"/>
<gene>
    <name evidence="2" type="ORF">HME9304_00911</name>
</gene>
<reference evidence="2 3" key="1">
    <citation type="submission" date="2018-06" db="EMBL/GenBank/DDBJ databases">
        <title>Spongiibacterium sp. HME9304 Genome sequencing and assembly.</title>
        <authorList>
            <person name="Kang H."/>
            <person name="Kim H."/>
            <person name="Joh K."/>
        </authorList>
    </citation>
    <scope>NUCLEOTIDE SEQUENCE [LARGE SCALE GENOMIC DNA]</scope>
    <source>
        <strain evidence="2 3">HME9304</strain>
    </source>
</reference>
<dbReference type="RefSeq" id="WP_123877343.1">
    <property type="nucleotide sequence ID" value="NZ_CP030104.1"/>
</dbReference>
<evidence type="ECO:0000313" key="3">
    <source>
        <dbReference type="Proteomes" id="UP000248536"/>
    </source>
</evidence>
<accession>A0A2Z4LQ50</accession>
<keyword evidence="1" id="KW-0732">Signal</keyword>
<feature type="chain" id="PRO_5016424905" description="SH3 domain-containing protein" evidence="1">
    <location>
        <begin position="22"/>
        <end position="271"/>
    </location>
</feature>
<dbReference type="AlphaFoldDB" id="A0A2Z4LQ50"/>
<proteinExistence type="predicted"/>
<sequence length="271" mass="31135">MKTQFIIFILTTLFVFSLGTAQENYHCVWNECDFKAGDKVYMFGNNVKLRTAPDTKSKTLELLKIGEWVTIIEKTDFSWPYKGFDSPFYKVKYDDMTGYILGGLFSLERKTLNGTNYFFAYSKEGEKTFLDIRHIKNGDYIENRVQLANSGISIKTMNPMGLENLNGILYIDYHSEACGVEGGGVYFFAHDDGLFKAAELSEISEAGVYYYTEKFIFPDNENGIPGKIVFKKKIGEIYDETSNWTKTSFEERELSWVDGKLIPELREKISN</sequence>
<dbReference type="EMBL" id="CP030104">
    <property type="protein sequence ID" value="AWX43913.1"/>
    <property type="molecule type" value="Genomic_DNA"/>
</dbReference>
<name>A0A2Z4LQ50_9FLAO</name>
<evidence type="ECO:0000256" key="1">
    <source>
        <dbReference type="SAM" id="SignalP"/>
    </source>
</evidence>
<dbReference type="Gene3D" id="2.30.30.40">
    <property type="entry name" value="SH3 Domains"/>
    <property type="match status" value="1"/>
</dbReference>
<keyword evidence="3" id="KW-1185">Reference proteome</keyword>
<dbReference type="OrthoDB" id="1410098at2"/>
<evidence type="ECO:0008006" key="4">
    <source>
        <dbReference type="Google" id="ProtNLM"/>
    </source>
</evidence>
<evidence type="ECO:0000313" key="2">
    <source>
        <dbReference type="EMBL" id="AWX43913.1"/>
    </source>
</evidence>
<organism evidence="2 3">
    <name type="scientific">Flagellimonas maritima</name>
    <dbReference type="NCBI Taxonomy" id="1383885"/>
    <lineage>
        <taxon>Bacteria</taxon>
        <taxon>Pseudomonadati</taxon>
        <taxon>Bacteroidota</taxon>
        <taxon>Flavobacteriia</taxon>
        <taxon>Flavobacteriales</taxon>
        <taxon>Flavobacteriaceae</taxon>
        <taxon>Flagellimonas</taxon>
    </lineage>
</organism>
<protein>
    <recommendedName>
        <fullName evidence="4">SH3 domain-containing protein</fullName>
    </recommendedName>
</protein>